<dbReference type="InterPro" id="IPR016039">
    <property type="entry name" value="Thiolase-like"/>
</dbReference>
<dbReference type="InterPro" id="IPR020610">
    <property type="entry name" value="Thiolase_AS"/>
</dbReference>
<dbReference type="PIRSF" id="PIRSF000429">
    <property type="entry name" value="Ac-CoA_Ac_transf"/>
    <property type="match status" value="1"/>
</dbReference>
<evidence type="ECO:0000256" key="12">
    <source>
        <dbReference type="RuleBase" id="RU003557"/>
    </source>
</evidence>
<evidence type="ECO:0000256" key="11">
    <source>
        <dbReference type="PIRSR" id="PIRSR000429-1"/>
    </source>
</evidence>
<feature type="active site" description="Proton acceptor" evidence="11">
    <location>
        <position position="371"/>
    </location>
</feature>
<comment type="subcellular location">
    <subcellularLocation>
        <location evidence="1">Mitochondrion</location>
    </subcellularLocation>
</comment>
<dbReference type="PROSITE" id="PS00099">
    <property type="entry name" value="THIOLASE_3"/>
    <property type="match status" value="1"/>
</dbReference>
<evidence type="ECO:0000313" key="16">
    <source>
        <dbReference type="Proteomes" id="UP001182556"/>
    </source>
</evidence>
<dbReference type="PROSITE" id="PS00737">
    <property type="entry name" value="THIOLASE_2"/>
    <property type="match status" value="1"/>
</dbReference>
<organism evidence="15 16">
    <name type="scientific">Papiliotrema laurentii</name>
    <name type="common">Cryptococcus laurentii</name>
    <dbReference type="NCBI Taxonomy" id="5418"/>
    <lineage>
        <taxon>Eukaryota</taxon>
        <taxon>Fungi</taxon>
        <taxon>Dikarya</taxon>
        <taxon>Basidiomycota</taxon>
        <taxon>Agaricomycotina</taxon>
        <taxon>Tremellomycetes</taxon>
        <taxon>Tremellales</taxon>
        <taxon>Rhynchogastremaceae</taxon>
        <taxon>Papiliotrema</taxon>
    </lineage>
</organism>
<gene>
    <name evidence="15" type="ORF">DB88DRAFT_479635</name>
</gene>
<evidence type="ECO:0000313" key="15">
    <source>
        <dbReference type="EMBL" id="KAK1927871.1"/>
    </source>
</evidence>
<evidence type="ECO:0000256" key="10">
    <source>
        <dbReference type="ARBA" id="ARBA00023315"/>
    </source>
</evidence>
<dbReference type="SUPFAM" id="SSF53901">
    <property type="entry name" value="Thiolase-like"/>
    <property type="match status" value="2"/>
</dbReference>
<dbReference type="Gene3D" id="3.40.47.10">
    <property type="match status" value="1"/>
</dbReference>
<dbReference type="InterPro" id="IPR020615">
    <property type="entry name" value="Thiolase_acyl_enz_int_AS"/>
</dbReference>
<dbReference type="EC" id="2.3.1.9" evidence="4"/>
<feature type="active site" description="Acyl-thioester intermediate" evidence="11">
    <location>
        <position position="113"/>
    </location>
</feature>
<keyword evidence="6" id="KW-0479">Metal-binding</keyword>
<keyword evidence="7" id="KW-0809">Transit peptide</keyword>
<comment type="similarity">
    <text evidence="2 12">Belongs to the thiolase-like superfamily. Thiolase family.</text>
</comment>
<keyword evidence="10 12" id="KW-0012">Acyltransferase</keyword>
<dbReference type="FunFam" id="3.40.47.10:FF:000007">
    <property type="entry name" value="acetyl-CoA acetyltransferase, mitochondrial"/>
    <property type="match status" value="1"/>
</dbReference>
<dbReference type="InterPro" id="IPR020613">
    <property type="entry name" value="Thiolase_CS"/>
</dbReference>
<evidence type="ECO:0000256" key="9">
    <source>
        <dbReference type="ARBA" id="ARBA00023128"/>
    </source>
</evidence>
<accession>A0AAD9FX23</accession>
<proteinExistence type="inferred from homology"/>
<dbReference type="PANTHER" id="PTHR18919">
    <property type="entry name" value="ACETYL-COA C-ACYLTRANSFERASE"/>
    <property type="match status" value="1"/>
</dbReference>
<dbReference type="CDD" id="cd00751">
    <property type="entry name" value="thiolase"/>
    <property type="match status" value="1"/>
</dbReference>
<name>A0AAD9FX23_PAPLA</name>
<reference evidence="15" key="1">
    <citation type="submission" date="2023-02" db="EMBL/GenBank/DDBJ databases">
        <title>Identification and recombinant expression of a fungal hydrolase from Papiliotrema laurentii that hydrolyzes apple cutin and clears colloidal polyester polyurethane.</title>
        <authorList>
            <consortium name="DOE Joint Genome Institute"/>
            <person name="Roman V.A."/>
            <person name="Bojanowski C."/>
            <person name="Crable B.R."/>
            <person name="Wagner D.N."/>
            <person name="Hung C.S."/>
            <person name="Nadeau L.J."/>
            <person name="Schratz L."/>
            <person name="Haridas S."/>
            <person name="Pangilinan J."/>
            <person name="Lipzen A."/>
            <person name="Na H."/>
            <person name="Yan M."/>
            <person name="Ng V."/>
            <person name="Grigoriev I.V."/>
            <person name="Spatafora J.W."/>
            <person name="Barlow D."/>
            <person name="Biffinger J."/>
            <person name="Kelley-Loughnane N."/>
            <person name="Varaljay V.A."/>
            <person name="Crookes-Goodson W.J."/>
        </authorList>
    </citation>
    <scope>NUCLEOTIDE SEQUENCE</scope>
    <source>
        <strain evidence="15">5307AH</strain>
    </source>
</reference>
<feature type="active site" description="Proton acceptor" evidence="11">
    <location>
        <position position="399"/>
    </location>
</feature>
<evidence type="ECO:0000256" key="5">
    <source>
        <dbReference type="ARBA" id="ARBA00022679"/>
    </source>
</evidence>
<feature type="domain" description="Thiolase N-terminal" evidence="13">
    <location>
        <begin position="29"/>
        <end position="283"/>
    </location>
</feature>
<evidence type="ECO:0000256" key="8">
    <source>
        <dbReference type="ARBA" id="ARBA00022958"/>
    </source>
</evidence>
<evidence type="ECO:0000256" key="3">
    <source>
        <dbReference type="ARBA" id="ARBA00011881"/>
    </source>
</evidence>
<dbReference type="InterPro" id="IPR002155">
    <property type="entry name" value="Thiolase"/>
</dbReference>
<comment type="caution">
    <text evidence="15">The sequence shown here is derived from an EMBL/GenBank/DDBJ whole genome shotgun (WGS) entry which is preliminary data.</text>
</comment>
<evidence type="ECO:0000256" key="4">
    <source>
        <dbReference type="ARBA" id="ARBA00012705"/>
    </source>
</evidence>
<dbReference type="InterPro" id="IPR020616">
    <property type="entry name" value="Thiolase_N"/>
</dbReference>
<dbReference type="InterPro" id="IPR020617">
    <property type="entry name" value="Thiolase_C"/>
</dbReference>
<keyword evidence="5 12" id="KW-0808">Transferase</keyword>
<protein>
    <recommendedName>
        <fullName evidence="4">acetyl-CoA C-acetyltransferase</fullName>
        <ecNumber evidence="4">2.3.1.9</ecNumber>
    </recommendedName>
</protein>
<keyword evidence="9" id="KW-0496">Mitochondrion</keyword>
<evidence type="ECO:0000256" key="7">
    <source>
        <dbReference type="ARBA" id="ARBA00022946"/>
    </source>
</evidence>
<dbReference type="Pfam" id="PF02803">
    <property type="entry name" value="Thiolase_C"/>
    <property type="match status" value="1"/>
</dbReference>
<dbReference type="GO" id="GO:0003985">
    <property type="term" value="F:acetyl-CoA C-acetyltransferase activity"/>
    <property type="evidence" value="ECO:0007669"/>
    <property type="project" value="UniProtKB-EC"/>
</dbReference>
<evidence type="ECO:0000256" key="6">
    <source>
        <dbReference type="ARBA" id="ARBA00022723"/>
    </source>
</evidence>
<dbReference type="GO" id="GO:0005739">
    <property type="term" value="C:mitochondrion"/>
    <property type="evidence" value="ECO:0007669"/>
    <property type="project" value="UniProtKB-SubCell"/>
</dbReference>
<evidence type="ECO:0000256" key="1">
    <source>
        <dbReference type="ARBA" id="ARBA00004173"/>
    </source>
</evidence>
<dbReference type="AlphaFoldDB" id="A0AAD9FX23"/>
<dbReference type="NCBIfam" id="TIGR01930">
    <property type="entry name" value="AcCoA-C-Actrans"/>
    <property type="match status" value="1"/>
</dbReference>
<dbReference type="GO" id="GO:0006635">
    <property type="term" value="P:fatty acid beta-oxidation"/>
    <property type="evidence" value="ECO:0007669"/>
    <property type="project" value="TreeGrafter"/>
</dbReference>
<dbReference type="GO" id="GO:0046872">
    <property type="term" value="F:metal ion binding"/>
    <property type="evidence" value="ECO:0007669"/>
    <property type="project" value="UniProtKB-KW"/>
</dbReference>
<evidence type="ECO:0000256" key="2">
    <source>
        <dbReference type="ARBA" id="ARBA00010982"/>
    </source>
</evidence>
<sequence length="413" mass="43413">MPTVFSHLYKAASSYQTSIHLRKMSTQTVYIVGASRTPIGSINGSLASLSAPQLGITAVKHALDKAGVKPEQVEEVYMGNVVQAGVGQSPARQVVLGAGIPESTDATTINKVCASGMKAITLASQSIQLGQRGVMVAGGMESMSQAPFLVPRHTPAFGHFETRDSLVVDGLFDVYNKFPMGNCAEHTAKKVGITRDEQDDHCLSSYTRSEDSWKNGLFNDEIAPVTVKTRKGDVVVKEDEEYKKLLKDKYRGLKPAFVKENGTVTAANSSTLNDGASAVVLASGEVVEKEGLKPLAKILGYADAAAAPIDFPTAPTLAVPLALKNAGVSKDDIALWEFNEAFSVVAIAAEKVLGLPREKVNVRGGAVSLGHPIGSSGSRIVVTLVHALKKGEKGVAAICNGGGAATAMVIERL</sequence>
<dbReference type="PROSITE" id="PS00098">
    <property type="entry name" value="THIOLASE_1"/>
    <property type="match status" value="1"/>
</dbReference>
<feature type="domain" description="Thiolase C-terminal" evidence="14">
    <location>
        <begin position="292"/>
        <end position="412"/>
    </location>
</feature>
<evidence type="ECO:0000259" key="13">
    <source>
        <dbReference type="Pfam" id="PF00108"/>
    </source>
</evidence>
<dbReference type="Proteomes" id="UP001182556">
    <property type="component" value="Unassembled WGS sequence"/>
</dbReference>
<dbReference type="Pfam" id="PF00108">
    <property type="entry name" value="Thiolase_N"/>
    <property type="match status" value="1"/>
</dbReference>
<keyword evidence="8" id="KW-0630">Potassium</keyword>
<dbReference type="EMBL" id="JAODAN010000001">
    <property type="protein sequence ID" value="KAK1927871.1"/>
    <property type="molecule type" value="Genomic_DNA"/>
</dbReference>
<keyword evidence="16" id="KW-1185">Reference proteome</keyword>
<comment type="subunit">
    <text evidence="3">Homotetramer.</text>
</comment>
<dbReference type="PANTHER" id="PTHR18919:SF156">
    <property type="entry name" value="ACETYL-COA ACETYLTRANSFERASE, MITOCHONDRIAL"/>
    <property type="match status" value="1"/>
</dbReference>
<evidence type="ECO:0000259" key="14">
    <source>
        <dbReference type="Pfam" id="PF02803"/>
    </source>
</evidence>